<protein>
    <submittedName>
        <fullName evidence="4">Enoyl-CoA hydratase</fullName>
    </submittedName>
</protein>
<evidence type="ECO:0000313" key="5">
    <source>
        <dbReference type="Proteomes" id="UP000222824"/>
    </source>
</evidence>
<sequence length="258" mass="26896">MTWDTITFAIDDSDVATITVDRPAQLNALTVDTLEAIEAALAEAEAAGARALVLAGAGDEAFVAGADISYMVELSTPEAQAYAELGHRVADAIESFPAPTVAAVNGYAFGGGSELALACDLRVAAESAVIGQTEIDLGIIPGWGGTQRLPRLVGDETARRLVFLGERIDASEAADIGLVGEVVPDDAFDDRIDELAAALAAKPAVAMRAAKEALNAAREGSQANGLALERRAWAGLFGTHDQREGMAAFVEKREPEFE</sequence>
<evidence type="ECO:0000313" key="4">
    <source>
        <dbReference type="EMBL" id="PHQ38836.1"/>
    </source>
</evidence>
<dbReference type="PANTHER" id="PTHR11941">
    <property type="entry name" value="ENOYL-COA HYDRATASE-RELATED"/>
    <property type="match status" value="1"/>
</dbReference>
<keyword evidence="2" id="KW-0456">Lyase</keyword>
<dbReference type="FunFam" id="3.90.226.10:FF:000009">
    <property type="entry name" value="Carnitinyl-CoA dehydratase"/>
    <property type="match status" value="1"/>
</dbReference>
<proteinExistence type="inferred from homology"/>
<dbReference type="EMBL" id="NHOA01000082">
    <property type="protein sequence ID" value="PHQ38836.1"/>
    <property type="molecule type" value="Genomic_DNA"/>
</dbReference>
<name>A0A2G1WIN0_9EURY</name>
<dbReference type="PROSITE" id="PS00166">
    <property type="entry name" value="ENOYL_COA_HYDRATASE"/>
    <property type="match status" value="1"/>
</dbReference>
<comment type="similarity">
    <text evidence="1 3">Belongs to the enoyl-CoA hydratase/isomerase family.</text>
</comment>
<dbReference type="Gene3D" id="3.90.226.10">
    <property type="entry name" value="2-enoyl-CoA Hydratase, Chain A, domain 1"/>
    <property type="match status" value="1"/>
</dbReference>
<dbReference type="SUPFAM" id="SSF52096">
    <property type="entry name" value="ClpP/crotonase"/>
    <property type="match status" value="1"/>
</dbReference>
<dbReference type="RefSeq" id="WP_099255383.1">
    <property type="nucleotide sequence ID" value="NZ_NHOA01000082.1"/>
</dbReference>
<dbReference type="AlphaFoldDB" id="A0A2G1WIN0"/>
<keyword evidence="5" id="KW-1185">Reference proteome</keyword>
<dbReference type="Gene3D" id="1.10.12.10">
    <property type="entry name" value="Lyase 2-enoyl-coa Hydratase, Chain A, domain 2"/>
    <property type="match status" value="1"/>
</dbReference>
<dbReference type="Proteomes" id="UP000222824">
    <property type="component" value="Unassembled WGS sequence"/>
</dbReference>
<evidence type="ECO:0000256" key="3">
    <source>
        <dbReference type="RuleBase" id="RU003707"/>
    </source>
</evidence>
<evidence type="ECO:0000256" key="1">
    <source>
        <dbReference type="ARBA" id="ARBA00005254"/>
    </source>
</evidence>
<dbReference type="GO" id="GO:0006635">
    <property type="term" value="P:fatty acid beta-oxidation"/>
    <property type="evidence" value="ECO:0007669"/>
    <property type="project" value="TreeGrafter"/>
</dbReference>
<dbReference type="FunFam" id="1.10.12.10:FF:000001">
    <property type="entry name" value="Probable enoyl-CoA hydratase, mitochondrial"/>
    <property type="match status" value="1"/>
</dbReference>
<dbReference type="CDD" id="cd06558">
    <property type="entry name" value="crotonase-like"/>
    <property type="match status" value="1"/>
</dbReference>
<comment type="caution">
    <text evidence="4">The sequence shown here is derived from an EMBL/GenBank/DDBJ whole genome shotgun (WGS) entry which is preliminary data.</text>
</comment>
<dbReference type="InterPro" id="IPR029045">
    <property type="entry name" value="ClpP/crotonase-like_dom_sf"/>
</dbReference>
<dbReference type="InterPro" id="IPR014748">
    <property type="entry name" value="Enoyl-CoA_hydra_C"/>
</dbReference>
<dbReference type="OrthoDB" id="27846at2157"/>
<accession>A0A2G1WIN0</accession>
<dbReference type="PANTHER" id="PTHR11941:SF54">
    <property type="entry name" value="ENOYL-COA HYDRATASE, MITOCHONDRIAL"/>
    <property type="match status" value="1"/>
</dbReference>
<dbReference type="InterPro" id="IPR001753">
    <property type="entry name" value="Enoyl-CoA_hydra/iso"/>
</dbReference>
<evidence type="ECO:0000256" key="2">
    <source>
        <dbReference type="ARBA" id="ARBA00023239"/>
    </source>
</evidence>
<dbReference type="InterPro" id="IPR018376">
    <property type="entry name" value="Enoyl-CoA_hyd/isom_CS"/>
</dbReference>
<gene>
    <name evidence="4" type="ORF">DJ69_09430</name>
</gene>
<organism evidence="4 5">
    <name type="scientific">Halorubrum persicum</name>
    <dbReference type="NCBI Taxonomy" id="1383844"/>
    <lineage>
        <taxon>Archaea</taxon>
        <taxon>Methanobacteriati</taxon>
        <taxon>Methanobacteriota</taxon>
        <taxon>Stenosarchaea group</taxon>
        <taxon>Halobacteria</taxon>
        <taxon>Halobacteriales</taxon>
        <taxon>Haloferacaceae</taxon>
        <taxon>Halorubrum</taxon>
    </lineage>
</organism>
<dbReference type="GO" id="GO:0016836">
    <property type="term" value="F:hydro-lyase activity"/>
    <property type="evidence" value="ECO:0007669"/>
    <property type="project" value="UniProtKB-ARBA"/>
</dbReference>
<dbReference type="Pfam" id="PF00378">
    <property type="entry name" value="ECH_1"/>
    <property type="match status" value="1"/>
</dbReference>
<reference evidence="4 5" key="1">
    <citation type="journal article" date="2014" name="Front. Microbiol.">
        <title>Population and genomic analysis of the genus Halorubrum.</title>
        <authorList>
            <person name="Fullmer M.S."/>
            <person name="Soucy S.M."/>
            <person name="Swithers K.S."/>
            <person name="Makkay A.M."/>
            <person name="Wheeler R."/>
            <person name="Ventosa A."/>
            <person name="Gogarten J.P."/>
            <person name="Papke R.T."/>
        </authorList>
    </citation>
    <scope>NUCLEOTIDE SEQUENCE [LARGE SCALE GENOMIC DNA]</scope>
    <source>
        <strain evidence="4 5">C49</strain>
    </source>
</reference>